<evidence type="ECO:0000256" key="3">
    <source>
        <dbReference type="ARBA" id="ARBA00008750"/>
    </source>
</evidence>
<dbReference type="InterPro" id="IPR036291">
    <property type="entry name" value="NAD(P)-bd_dom_sf"/>
</dbReference>
<evidence type="ECO:0000256" key="9">
    <source>
        <dbReference type="ARBA" id="ARBA00023098"/>
    </source>
</evidence>
<keyword evidence="11" id="KW-0413">Isomerase</keyword>
<dbReference type="Gene3D" id="3.40.50.720">
    <property type="entry name" value="NAD(P)-binding Rossmann-like Domain"/>
    <property type="match status" value="1"/>
</dbReference>
<dbReference type="PANTHER" id="PTHR23309:SF49">
    <property type="entry name" value="PEROXISOMAL BIFUNCTIONAL ENZYME"/>
    <property type="match status" value="1"/>
</dbReference>
<evidence type="ECO:0000256" key="14">
    <source>
        <dbReference type="ARBA" id="ARBA00049556"/>
    </source>
</evidence>
<evidence type="ECO:0000259" key="17">
    <source>
        <dbReference type="Pfam" id="PF02737"/>
    </source>
</evidence>
<gene>
    <name evidence="18" type="ORF">ABIC20_003495</name>
</gene>
<comment type="catalytic activity">
    <reaction evidence="14">
        <text>a (3S)-3-hydroxyacyl-CoA + NAD(+) = a 3-oxoacyl-CoA + NADH + H(+)</text>
        <dbReference type="Rhea" id="RHEA:22432"/>
        <dbReference type="ChEBI" id="CHEBI:15378"/>
        <dbReference type="ChEBI" id="CHEBI:57318"/>
        <dbReference type="ChEBI" id="CHEBI:57540"/>
        <dbReference type="ChEBI" id="CHEBI:57945"/>
        <dbReference type="ChEBI" id="CHEBI:90726"/>
        <dbReference type="EC" id="1.1.1.35"/>
    </reaction>
</comment>
<comment type="similarity">
    <text evidence="3">In the N-terminal section; belongs to the enoyl-CoA hydratase/isomerase family.</text>
</comment>
<evidence type="ECO:0000256" key="2">
    <source>
        <dbReference type="ARBA" id="ARBA00005005"/>
    </source>
</evidence>
<dbReference type="Pfam" id="PF00378">
    <property type="entry name" value="ECH_1"/>
    <property type="match status" value="1"/>
</dbReference>
<keyword evidence="13" id="KW-0511">Multifunctional enzyme</keyword>
<feature type="domain" description="3-hydroxyacyl-CoA dehydrogenase C-terminal" evidence="16">
    <location>
        <begin position="662"/>
        <end position="748"/>
    </location>
</feature>
<feature type="domain" description="3-hydroxyacyl-CoA dehydrogenase C-terminal" evidence="16">
    <location>
        <begin position="540"/>
        <end position="626"/>
    </location>
</feature>
<dbReference type="CDD" id="cd06558">
    <property type="entry name" value="crotonase-like"/>
    <property type="match status" value="1"/>
</dbReference>
<dbReference type="EC" id="1.1.1.35" evidence="18"/>
<comment type="pathway">
    <text evidence="2">Lipid metabolism; fatty acid beta-oxidation.</text>
</comment>
<protein>
    <submittedName>
        <fullName evidence="18">3-hydroxyacyl-CoA dehydrogenase</fullName>
        <ecNumber evidence="18">1.1.1.35</ecNumber>
    </submittedName>
</protein>
<name>A0ABV2NI49_9HYPH</name>
<evidence type="ECO:0000313" key="18">
    <source>
        <dbReference type="EMBL" id="MET3866186.1"/>
    </source>
</evidence>
<evidence type="ECO:0000259" key="16">
    <source>
        <dbReference type="Pfam" id="PF00725"/>
    </source>
</evidence>
<evidence type="ECO:0000256" key="15">
    <source>
        <dbReference type="RuleBase" id="RU003707"/>
    </source>
</evidence>
<comment type="subunit">
    <text evidence="4">Monomer.</text>
</comment>
<dbReference type="SUPFAM" id="SSF48179">
    <property type="entry name" value="6-phosphogluconate dehydrogenase C-terminal domain-like"/>
    <property type="match status" value="2"/>
</dbReference>
<evidence type="ECO:0000313" key="19">
    <source>
        <dbReference type="Proteomes" id="UP001549119"/>
    </source>
</evidence>
<keyword evidence="6" id="KW-0442">Lipid degradation</keyword>
<keyword evidence="7 18" id="KW-0560">Oxidoreductase</keyword>
<reference evidence="18 19" key="1">
    <citation type="submission" date="2024-06" db="EMBL/GenBank/DDBJ databases">
        <title>Genomics of switchgrass bacterial isolates.</title>
        <authorList>
            <person name="Shade A."/>
        </authorList>
    </citation>
    <scope>NUCLEOTIDE SEQUENCE [LARGE SCALE GENOMIC DNA]</scope>
    <source>
        <strain evidence="18 19">PvP084</strain>
    </source>
</reference>
<evidence type="ECO:0000256" key="1">
    <source>
        <dbReference type="ARBA" id="ARBA00004275"/>
    </source>
</evidence>
<keyword evidence="12" id="KW-0456">Lyase</keyword>
<dbReference type="Gene3D" id="3.90.226.10">
    <property type="entry name" value="2-enoyl-CoA Hydratase, Chain A, domain 1"/>
    <property type="match status" value="1"/>
</dbReference>
<dbReference type="Pfam" id="PF02737">
    <property type="entry name" value="3HCDH_N"/>
    <property type="match status" value="1"/>
</dbReference>
<dbReference type="Pfam" id="PF00725">
    <property type="entry name" value="3HCDH"/>
    <property type="match status" value="2"/>
</dbReference>
<dbReference type="InterPro" id="IPR029045">
    <property type="entry name" value="ClpP/crotonase-like_dom_sf"/>
</dbReference>
<accession>A0ABV2NI49</accession>
<dbReference type="GO" id="GO:0003857">
    <property type="term" value="F:(3S)-3-hydroxyacyl-CoA dehydrogenase (NAD+) activity"/>
    <property type="evidence" value="ECO:0007669"/>
    <property type="project" value="UniProtKB-EC"/>
</dbReference>
<dbReference type="EMBL" id="JBEPNW010000002">
    <property type="protein sequence ID" value="MET3866186.1"/>
    <property type="molecule type" value="Genomic_DNA"/>
</dbReference>
<evidence type="ECO:0000256" key="7">
    <source>
        <dbReference type="ARBA" id="ARBA00023002"/>
    </source>
</evidence>
<dbReference type="InterPro" id="IPR006176">
    <property type="entry name" value="3-OHacyl-CoA_DH_NAD-bd"/>
</dbReference>
<feature type="domain" description="3-hydroxyacyl-CoA dehydrogenase NAD binding" evidence="17">
    <location>
        <begin position="360"/>
        <end position="536"/>
    </location>
</feature>
<dbReference type="Gene3D" id="1.10.1040.50">
    <property type="match status" value="1"/>
</dbReference>
<dbReference type="SUPFAM" id="SSF52096">
    <property type="entry name" value="ClpP/crotonase"/>
    <property type="match status" value="1"/>
</dbReference>
<comment type="subcellular location">
    <subcellularLocation>
        <location evidence="1">Peroxisome</location>
    </subcellularLocation>
</comment>
<keyword evidence="10" id="KW-0576">Peroxisome</keyword>
<evidence type="ECO:0000256" key="8">
    <source>
        <dbReference type="ARBA" id="ARBA00023027"/>
    </source>
</evidence>
<organism evidence="18 19">
    <name type="scientific">Methylobacterium radiotolerans</name>
    <dbReference type="NCBI Taxonomy" id="31998"/>
    <lineage>
        <taxon>Bacteria</taxon>
        <taxon>Pseudomonadati</taxon>
        <taxon>Pseudomonadota</taxon>
        <taxon>Alphaproteobacteria</taxon>
        <taxon>Hyphomicrobiales</taxon>
        <taxon>Methylobacteriaceae</taxon>
        <taxon>Methylobacterium</taxon>
    </lineage>
</organism>
<dbReference type="InterPro" id="IPR018376">
    <property type="entry name" value="Enoyl-CoA_hyd/isom_CS"/>
</dbReference>
<evidence type="ECO:0000256" key="10">
    <source>
        <dbReference type="ARBA" id="ARBA00023140"/>
    </source>
</evidence>
<evidence type="ECO:0000256" key="6">
    <source>
        <dbReference type="ARBA" id="ARBA00022963"/>
    </source>
</evidence>
<dbReference type="InterPro" id="IPR001753">
    <property type="entry name" value="Enoyl-CoA_hydra/iso"/>
</dbReference>
<dbReference type="InterPro" id="IPR008927">
    <property type="entry name" value="6-PGluconate_DH-like_C_sf"/>
</dbReference>
<evidence type="ECO:0000256" key="11">
    <source>
        <dbReference type="ARBA" id="ARBA00023235"/>
    </source>
</evidence>
<keyword evidence="8" id="KW-0520">NAD</keyword>
<keyword evidence="19" id="KW-1185">Reference proteome</keyword>
<dbReference type="PANTHER" id="PTHR23309">
    <property type="entry name" value="3-HYDROXYACYL-COA DEHYROGENASE"/>
    <property type="match status" value="1"/>
</dbReference>
<dbReference type="Proteomes" id="UP001549119">
    <property type="component" value="Unassembled WGS sequence"/>
</dbReference>
<keyword evidence="9" id="KW-0443">Lipid metabolism</keyword>
<evidence type="ECO:0000256" key="12">
    <source>
        <dbReference type="ARBA" id="ARBA00023239"/>
    </source>
</evidence>
<sequence>MAASADAPSHARSEFVNRKRFNVLHDGTSLFQTPRFSPPDLTNVAPRPDMRPQMQTDILQCRTMGGTVVRQETLGGVAVLTLSNPPVNALGHGLRAAIDSALEAALANASVRAVVLAAEGKVFVGGADISEFGTPPRAPLLPDVLDRLDGAGKPVVAAIHGAALGGGLELALACHARVVGPKAKLGLPEVKLGLIPGAGGTQRLPRLVGPESAFAMMLSGEPVDAKKAVAMGLADALETGDLVEAARTHALKLAEGGAPVRVRDRGERLDPATRAGFETKANEAVKKAPGQPNVAALADVVRAGFDLPFEEAVKTERTRFLALVDDPRSKALRYAFFAERETARVPGLSKETPRREIASAAVIGAGTMGGGIALCFANAGIPVIVIETEQEALDRGLARMRATYASSVKRGSLSEAAMEERLSRITGAVGLDNAAQADIVVEAAFEEMGIKETIFSALSRIAKPGAILATNTSYLDIDRIADATDRPGDVLGLHFFSPANVMRLVEVVRAARTAPDALATGNDLARRLGKLPVTVGVCFGFVGNRMLARRSAAGERLLLAGALPHEVDAAVTEFGFRMGPFAMSDLAGLDIGWRTRKATGGKAPVADALCEAGRLGQKTGKGFYLYPEGARTGSRDPEVEALIERTSAEHGTTRRSFSPDEIVARLMLPMANEGARILEEGIAARPGDIDTIWLNGYNWPAWRGGPMHWADSLGLAAVAADLDRFAEESGDETLRPAPLLARLAQEGKRFSDWGGR</sequence>
<dbReference type="PROSITE" id="PS00166">
    <property type="entry name" value="ENOYL_COA_HYDRATASE"/>
    <property type="match status" value="1"/>
</dbReference>
<comment type="caution">
    <text evidence="18">The sequence shown here is derived from an EMBL/GenBank/DDBJ whole genome shotgun (WGS) entry which is preliminary data.</text>
</comment>
<dbReference type="InterPro" id="IPR006108">
    <property type="entry name" value="3HC_DH_C"/>
</dbReference>
<evidence type="ECO:0000256" key="4">
    <source>
        <dbReference type="ARBA" id="ARBA00011245"/>
    </source>
</evidence>
<dbReference type="SUPFAM" id="SSF51735">
    <property type="entry name" value="NAD(P)-binding Rossmann-fold domains"/>
    <property type="match status" value="1"/>
</dbReference>
<evidence type="ECO:0000256" key="5">
    <source>
        <dbReference type="ARBA" id="ARBA00022832"/>
    </source>
</evidence>
<evidence type="ECO:0000256" key="13">
    <source>
        <dbReference type="ARBA" id="ARBA00023268"/>
    </source>
</evidence>
<keyword evidence="5" id="KW-0276">Fatty acid metabolism</keyword>
<comment type="similarity">
    <text evidence="15">Belongs to the enoyl-CoA hydratase/isomerase family.</text>
</comment>
<proteinExistence type="inferred from homology"/>